<evidence type="ECO:0000256" key="1">
    <source>
        <dbReference type="ARBA" id="ARBA00022723"/>
    </source>
</evidence>
<reference evidence="7 8" key="1">
    <citation type="journal article" date="2023" name="G3 (Bethesda)">
        <title>A chromosome-level genome assembly of Zasmidium syzygii isolated from banana leaves.</title>
        <authorList>
            <person name="van Westerhoven A.C."/>
            <person name="Mehrabi R."/>
            <person name="Talebi R."/>
            <person name="Steentjes M.B.F."/>
            <person name="Corcolon B."/>
            <person name="Chong P.A."/>
            <person name="Kema G.H.J."/>
            <person name="Seidl M.F."/>
        </authorList>
    </citation>
    <scope>NUCLEOTIDE SEQUENCE [LARGE SCALE GENOMIC DNA]</scope>
    <source>
        <strain evidence="7 8">P124</strain>
    </source>
</reference>
<dbReference type="Pfam" id="PF00097">
    <property type="entry name" value="zf-C3HC4"/>
    <property type="match status" value="1"/>
</dbReference>
<evidence type="ECO:0000256" key="3">
    <source>
        <dbReference type="ARBA" id="ARBA00022833"/>
    </source>
</evidence>
<dbReference type="EMBL" id="JAXOVC010000006">
    <property type="protein sequence ID" value="KAK4500718.1"/>
    <property type="molecule type" value="Genomic_DNA"/>
</dbReference>
<keyword evidence="8" id="KW-1185">Reference proteome</keyword>
<protein>
    <recommendedName>
        <fullName evidence="6">RING-type domain-containing protein</fullName>
    </recommendedName>
</protein>
<feature type="compositionally biased region" description="Acidic residues" evidence="5">
    <location>
        <begin position="413"/>
        <end position="426"/>
    </location>
</feature>
<feature type="domain" description="RING-type" evidence="6">
    <location>
        <begin position="344"/>
        <end position="383"/>
    </location>
</feature>
<proteinExistence type="predicted"/>
<evidence type="ECO:0000256" key="5">
    <source>
        <dbReference type="SAM" id="MobiDB-lite"/>
    </source>
</evidence>
<keyword evidence="3" id="KW-0862">Zinc</keyword>
<feature type="region of interest" description="Disordered" evidence="5">
    <location>
        <begin position="266"/>
        <end position="293"/>
    </location>
</feature>
<dbReference type="InterPro" id="IPR017907">
    <property type="entry name" value="Znf_RING_CS"/>
</dbReference>
<dbReference type="Gene3D" id="3.30.40.10">
    <property type="entry name" value="Zinc/RING finger domain, C3HC4 (zinc finger)"/>
    <property type="match status" value="1"/>
</dbReference>
<sequence>MTTNATADRVEREFRRLDLTFKAKHQAELEEIRESDPGPHDQEEMAGLLVGLFSDIANKYKKHCYEIRTDWRKHSPLTQGELDQLCRRHNKEIDELESWAVYLAFDDAVLTGDSKDKLVDSNAKYQYAKMMMAVAHEIADDLSLPFRVQQARQTNPEHASLVDAYRVKNLEAARECLKIVNEVADAGMAAQTEEQVERLWNDWLEKVQREKDEKATLQSIVGAELVYDLFNCHADFDLIHNIERGAVRTIRHLRKLWFYGEVDDEDTTDEEIESDSDQEENDENDGFESDWESDDGVNVQWTAQDFQNLRNHLPAPTQITVDLTDLSNTKNRTVFENQILDNKCANCLYEYTEATELTGCHHVFCFQCIAPTVQGYKKCPECRAAVEIGQLRIYEITRVGMAEDEQGAHADGETVEDVVDQSDQEDGGASGDESMPDAESEDDGGDPGEEDMLTNMEVEMEDAN</sequence>
<dbReference type="Proteomes" id="UP001305779">
    <property type="component" value="Unassembled WGS sequence"/>
</dbReference>
<organism evidence="7 8">
    <name type="scientific">Zasmidium cellare</name>
    <name type="common">Wine cellar mold</name>
    <name type="synonym">Racodium cellare</name>
    <dbReference type="NCBI Taxonomy" id="395010"/>
    <lineage>
        <taxon>Eukaryota</taxon>
        <taxon>Fungi</taxon>
        <taxon>Dikarya</taxon>
        <taxon>Ascomycota</taxon>
        <taxon>Pezizomycotina</taxon>
        <taxon>Dothideomycetes</taxon>
        <taxon>Dothideomycetidae</taxon>
        <taxon>Mycosphaerellales</taxon>
        <taxon>Mycosphaerellaceae</taxon>
        <taxon>Zasmidium</taxon>
    </lineage>
</organism>
<evidence type="ECO:0000313" key="8">
    <source>
        <dbReference type="Proteomes" id="UP001305779"/>
    </source>
</evidence>
<keyword evidence="1" id="KW-0479">Metal-binding</keyword>
<dbReference type="InterPro" id="IPR001841">
    <property type="entry name" value="Znf_RING"/>
</dbReference>
<dbReference type="SUPFAM" id="SSF57850">
    <property type="entry name" value="RING/U-box"/>
    <property type="match status" value="1"/>
</dbReference>
<keyword evidence="2 4" id="KW-0863">Zinc-finger</keyword>
<dbReference type="PROSITE" id="PS50089">
    <property type="entry name" value="ZF_RING_2"/>
    <property type="match status" value="1"/>
</dbReference>
<dbReference type="SMART" id="SM00184">
    <property type="entry name" value="RING"/>
    <property type="match status" value="1"/>
</dbReference>
<feature type="compositionally biased region" description="Acidic residues" evidence="5">
    <location>
        <begin position="434"/>
        <end position="464"/>
    </location>
</feature>
<name>A0ABR0EHP7_ZASCE</name>
<dbReference type="InterPro" id="IPR018957">
    <property type="entry name" value="Znf_C3HC4_RING-type"/>
</dbReference>
<evidence type="ECO:0000256" key="2">
    <source>
        <dbReference type="ARBA" id="ARBA00022771"/>
    </source>
</evidence>
<comment type="caution">
    <text evidence="7">The sequence shown here is derived from an EMBL/GenBank/DDBJ whole genome shotgun (WGS) entry which is preliminary data.</text>
</comment>
<feature type="region of interest" description="Disordered" evidence="5">
    <location>
        <begin position="407"/>
        <end position="464"/>
    </location>
</feature>
<evidence type="ECO:0000259" key="6">
    <source>
        <dbReference type="PROSITE" id="PS50089"/>
    </source>
</evidence>
<evidence type="ECO:0000256" key="4">
    <source>
        <dbReference type="PROSITE-ProRule" id="PRU00175"/>
    </source>
</evidence>
<evidence type="ECO:0000313" key="7">
    <source>
        <dbReference type="EMBL" id="KAK4500718.1"/>
    </source>
</evidence>
<gene>
    <name evidence="7" type="ORF">PRZ48_008908</name>
</gene>
<dbReference type="PROSITE" id="PS00518">
    <property type="entry name" value="ZF_RING_1"/>
    <property type="match status" value="1"/>
</dbReference>
<accession>A0ABR0EHP7</accession>
<dbReference type="InterPro" id="IPR013083">
    <property type="entry name" value="Znf_RING/FYVE/PHD"/>
</dbReference>